<keyword evidence="3" id="KW-1185">Reference proteome</keyword>
<evidence type="ECO:0000313" key="3">
    <source>
        <dbReference type="Proteomes" id="UP000479710"/>
    </source>
</evidence>
<feature type="region of interest" description="Disordered" evidence="1">
    <location>
        <begin position="1"/>
        <end position="23"/>
    </location>
</feature>
<dbReference type="EMBL" id="SPHZ02000005">
    <property type="protein sequence ID" value="KAF0917040.1"/>
    <property type="molecule type" value="Genomic_DNA"/>
</dbReference>
<organism evidence="2 3">
    <name type="scientific">Oryza meyeriana var. granulata</name>
    <dbReference type="NCBI Taxonomy" id="110450"/>
    <lineage>
        <taxon>Eukaryota</taxon>
        <taxon>Viridiplantae</taxon>
        <taxon>Streptophyta</taxon>
        <taxon>Embryophyta</taxon>
        <taxon>Tracheophyta</taxon>
        <taxon>Spermatophyta</taxon>
        <taxon>Magnoliopsida</taxon>
        <taxon>Liliopsida</taxon>
        <taxon>Poales</taxon>
        <taxon>Poaceae</taxon>
        <taxon>BOP clade</taxon>
        <taxon>Oryzoideae</taxon>
        <taxon>Oryzeae</taxon>
        <taxon>Oryzinae</taxon>
        <taxon>Oryza</taxon>
        <taxon>Oryza meyeriana</taxon>
    </lineage>
</organism>
<proteinExistence type="predicted"/>
<dbReference type="AlphaFoldDB" id="A0A6G1DX00"/>
<sequence>MPAGVGPLARIGRRTKGEPLPPHETFEFELEPTQIGCNEHRVSKIGGEEKKEEEAGLAYVLRS</sequence>
<accession>A0A6G1DX00</accession>
<evidence type="ECO:0000256" key="1">
    <source>
        <dbReference type="SAM" id="MobiDB-lite"/>
    </source>
</evidence>
<reference evidence="2 3" key="1">
    <citation type="submission" date="2019-11" db="EMBL/GenBank/DDBJ databases">
        <title>Whole genome sequence of Oryza granulata.</title>
        <authorList>
            <person name="Li W."/>
        </authorList>
    </citation>
    <scope>NUCLEOTIDE SEQUENCE [LARGE SCALE GENOMIC DNA]</scope>
    <source>
        <strain evidence="3">cv. Menghai</strain>
        <tissue evidence="2">Leaf</tissue>
    </source>
</reference>
<name>A0A6G1DX00_9ORYZ</name>
<dbReference type="Proteomes" id="UP000479710">
    <property type="component" value="Unassembled WGS sequence"/>
</dbReference>
<comment type="caution">
    <text evidence="2">The sequence shown here is derived from an EMBL/GenBank/DDBJ whole genome shotgun (WGS) entry which is preliminary data.</text>
</comment>
<evidence type="ECO:0000313" key="2">
    <source>
        <dbReference type="EMBL" id="KAF0917040.1"/>
    </source>
</evidence>
<protein>
    <submittedName>
        <fullName evidence="2">Uncharacterized protein</fullName>
    </submittedName>
</protein>
<gene>
    <name evidence="2" type="ORF">E2562_016340</name>
</gene>